<dbReference type="PANTHER" id="PTHR43221:SF1">
    <property type="entry name" value="PROTEASE HTPX"/>
    <property type="match status" value="1"/>
</dbReference>
<keyword evidence="3 12" id="KW-1003">Cell membrane</keyword>
<feature type="transmembrane region" description="Helical" evidence="12">
    <location>
        <begin position="30"/>
        <end position="48"/>
    </location>
</feature>
<keyword evidence="6 12" id="KW-0479">Metal-binding</keyword>
<dbReference type="GO" id="GO:0008233">
    <property type="term" value="F:peptidase activity"/>
    <property type="evidence" value="ECO:0007669"/>
    <property type="project" value="UniProtKB-KW"/>
</dbReference>
<dbReference type="PANTHER" id="PTHR43221">
    <property type="entry name" value="PROTEASE HTPX"/>
    <property type="match status" value="1"/>
</dbReference>
<evidence type="ECO:0000256" key="11">
    <source>
        <dbReference type="ARBA" id="ARBA00023136"/>
    </source>
</evidence>
<dbReference type="RefSeq" id="WP_188577621.1">
    <property type="nucleotide sequence ID" value="NZ_BMDZ01000021.1"/>
</dbReference>
<keyword evidence="5 12" id="KW-0812">Transmembrane</keyword>
<reference evidence="16" key="1">
    <citation type="journal article" date="2019" name="Int. J. Syst. Evol. Microbiol.">
        <title>The Global Catalogue of Microorganisms (GCM) 10K type strain sequencing project: providing services to taxonomists for standard genome sequencing and annotation.</title>
        <authorList>
            <consortium name="The Broad Institute Genomics Platform"/>
            <consortium name="The Broad Institute Genome Sequencing Center for Infectious Disease"/>
            <person name="Wu L."/>
            <person name="Ma J."/>
        </authorList>
    </citation>
    <scope>NUCLEOTIDE SEQUENCE [LARGE SCALE GENOMIC DNA]</scope>
    <source>
        <strain evidence="16">CGMCC 1.10188</strain>
    </source>
</reference>
<name>A0ABQ1IJX1_9PROT</name>
<feature type="domain" description="Peptidase M48" evidence="14">
    <location>
        <begin position="65"/>
        <end position="280"/>
    </location>
</feature>
<dbReference type="EMBL" id="BMDZ01000021">
    <property type="protein sequence ID" value="GGB39597.1"/>
    <property type="molecule type" value="Genomic_DNA"/>
</dbReference>
<organism evidence="15 16">
    <name type="scientific">Tistrella bauzanensis</name>
    <dbReference type="NCBI Taxonomy" id="657419"/>
    <lineage>
        <taxon>Bacteria</taxon>
        <taxon>Pseudomonadati</taxon>
        <taxon>Pseudomonadota</taxon>
        <taxon>Alphaproteobacteria</taxon>
        <taxon>Geminicoccales</taxon>
        <taxon>Geminicoccaceae</taxon>
        <taxon>Tistrella</taxon>
    </lineage>
</organism>
<evidence type="ECO:0000256" key="8">
    <source>
        <dbReference type="ARBA" id="ARBA00022833"/>
    </source>
</evidence>
<proteinExistence type="inferred from homology"/>
<keyword evidence="7 12" id="KW-0378">Hydrolase</keyword>
<feature type="binding site" evidence="12">
    <location>
        <position position="130"/>
    </location>
    <ligand>
        <name>Zn(2+)</name>
        <dbReference type="ChEBI" id="CHEBI:29105"/>
        <note>catalytic</note>
    </ligand>
</feature>
<feature type="binding site" evidence="12">
    <location>
        <position position="204"/>
    </location>
    <ligand>
        <name>Zn(2+)</name>
        <dbReference type="ChEBI" id="CHEBI:29105"/>
        <note>catalytic</note>
    </ligand>
</feature>
<gene>
    <name evidence="12 15" type="primary">htpX</name>
    <name evidence="15" type="ORF">GCM10011505_21440</name>
</gene>
<evidence type="ECO:0000256" key="5">
    <source>
        <dbReference type="ARBA" id="ARBA00022692"/>
    </source>
</evidence>
<keyword evidence="10 12" id="KW-0482">Metalloprotease</keyword>
<dbReference type="GO" id="GO:0006508">
    <property type="term" value="P:proteolysis"/>
    <property type="evidence" value="ECO:0007669"/>
    <property type="project" value="UniProtKB-KW"/>
</dbReference>
<dbReference type="Proteomes" id="UP000603352">
    <property type="component" value="Unassembled WGS sequence"/>
</dbReference>
<keyword evidence="11 12" id="KW-0472">Membrane</keyword>
<comment type="cofactor">
    <cofactor evidence="12">
        <name>Zn(2+)</name>
        <dbReference type="ChEBI" id="CHEBI:29105"/>
    </cofactor>
    <text evidence="12">Binds 1 zinc ion per subunit.</text>
</comment>
<evidence type="ECO:0000256" key="6">
    <source>
        <dbReference type="ARBA" id="ARBA00022723"/>
    </source>
</evidence>
<evidence type="ECO:0000256" key="13">
    <source>
        <dbReference type="SAM" id="MobiDB-lite"/>
    </source>
</evidence>
<evidence type="ECO:0000256" key="4">
    <source>
        <dbReference type="ARBA" id="ARBA00022670"/>
    </source>
</evidence>
<keyword evidence="4 12" id="KW-0645">Protease</keyword>
<feature type="transmembrane region" description="Helical" evidence="12">
    <location>
        <begin position="141"/>
        <end position="164"/>
    </location>
</feature>
<keyword evidence="8 12" id="KW-0862">Zinc</keyword>
<comment type="subcellular location">
    <subcellularLocation>
        <location evidence="1 12">Cell membrane</location>
        <topology evidence="1 12">Multi-pass membrane protein</topology>
    </subcellularLocation>
</comment>
<keyword evidence="16" id="KW-1185">Reference proteome</keyword>
<dbReference type="CDD" id="cd07336">
    <property type="entry name" value="M48B_HtpX_like"/>
    <property type="match status" value="1"/>
</dbReference>
<sequence>MNHIRTALLLAAMTGLFMAVGYLIGGGGGMMVALAIAVVMNGVAWWNADKMVLRMYGARPVDQRSAPDLHAMVARLAANAGLPMPMLYIIDEAQPNAFATGRSPEKGAVAVTRGLLQALSPDEVAGVVAHELAHIRNRDTLIMTVTSVIAGAIAMLANFAFFFGGSRDENGNGNPLGFVGVLLVSLLAPFAAALVQMAISRSREYEADRIGAAICGRPDWLASALERLEYASRRVVNGHAEHNPASANLFIVNPLKSNAIDSMFRTHPTTADRVARLRAMVPGAGAARAATATPSPWGPSRTSRGPWN</sequence>
<evidence type="ECO:0000256" key="10">
    <source>
        <dbReference type="ARBA" id="ARBA00023049"/>
    </source>
</evidence>
<feature type="active site" evidence="12">
    <location>
        <position position="131"/>
    </location>
</feature>
<feature type="transmembrane region" description="Helical" evidence="12">
    <location>
        <begin position="176"/>
        <end position="199"/>
    </location>
</feature>
<protein>
    <recommendedName>
        <fullName evidence="12">Protease HtpX homolog</fullName>
        <ecNumber evidence="12">3.4.24.-</ecNumber>
    </recommendedName>
</protein>
<evidence type="ECO:0000256" key="1">
    <source>
        <dbReference type="ARBA" id="ARBA00004651"/>
    </source>
</evidence>
<dbReference type="Gene3D" id="3.30.2010.10">
    <property type="entry name" value="Metalloproteases ('zincins'), catalytic domain"/>
    <property type="match status" value="1"/>
</dbReference>
<keyword evidence="9 12" id="KW-1133">Transmembrane helix</keyword>
<dbReference type="NCBIfam" id="NF002826">
    <property type="entry name" value="PRK03001.1"/>
    <property type="match status" value="1"/>
</dbReference>
<feature type="transmembrane region" description="Helical" evidence="12">
    <location>
        <begin position="7"/>
        <end position="24"/>
    </location>
</feature>
<dbReference type="Pfam" id="PF01435">
    <property type="entry name" value="Peptidase_M48"/>
    <property type="match status" value="1"/>
</dbReference>
<feature type="compositionally biased region" description="Low complexity" evidence="13">
    <location>
        <begin position="285"/>
        <end position="294"/>
    </location>
</feature>
<comment type="caution">
    <text evidence="15">The sequence shown here is derived from an EMBL/GenBank/DDBJ whole genome shotgun (WGS) entry which is preliminary data.</text>
</comment>
<evidence type="ECO:0000256" key="7">
    <source>
        <dbReference type="ARBA" id="ARBA00022801"/>
    </source>
</evidence>
<evidence type="ECO:0000256" key="12">
    <source>
        <dbReference type="HAMAP-Rule" id="MF_00188"/>
    </source>
</evidence>
<comment type="similarity">
    <text evidence="2 12">Belongs to the peptidase M48B family.</text>
</comment>
<dbReference type="EC" id="3.4.24.-" evidence="12"/>
<evidence type="ECO:0000313" key="15">
    <source>
        <dbReference type="EMBL" id="GGB39597.1"/>
    </source>
</evidence>
<evidence type="ECO:0000256" key="9">
    <source>
        <dbReference type="ARBA" id="ARBA00022989"/>
    </source>
</evidence>
<dbReference type="InterPro" id="IPR001915">
    <property type="entry name" value="Peptidase_M48"/>
</dbReference>
<evidence type="ECO:0000256" key="3">
    <source>
        <dbReference type="ARBA" id="ARBA00022475"/>
    </source>
</evidence>
<evidence type="ECO:0000313" key="16">
    <source>
        <dbReference type="Proteomes" id="UP000603352"/>
    </source>
</evidence>
<dbReference type="HAMAP" id="MF_00188">
    <property type="entry name" value="Pept_M48_protease_HtpX"/>
    <property type="match status" value="1"/>
</dbReference>
<accession>A0ABQ1IJX1</accession>
<evidence type="ECO:0000259" key="14">
    <source>
        <dbReference type="Pfam" id="PF01435"/>
    </source>
</evidence>
<feature type="region of interest" description="Disordered" evidence="13">
    <location>
        <begin position="285"/>
        <end position="308"/>
    </location>
</feature>
<dbReference type="NCBIfam" id="NF002363">
    <property type="entry name" value="PRK01345.1"/>
    <property type="match status" value="1"/>
</dbReference>
<dbReference type="InterPro" id="IPR022919">
    <property type="entry name" value="Pept_M48_protease_HtpX"/>
</dbReference>
<evidence type="ECO:0000256" key="2">
    <source>
        <dbReference type="ARBA" id="ARBA00009779"/>
    </source>
</evidence>
<feature type="binding site" evidence="12">
    <location>
        <position position="134"/>
    </location>
    <ligand>
        <name>Zn(2+)</name>
        <dbReference type="ChEBI" id="CHEBI:29105"/>
        <note>catalytic</note>
    </ligand>
</feature>
<dbReference type="InterPro" id="IPR050083">
    <property type="entry name" value="HtpX_protease"/>
</dbReference>